<evidence type="ECO:0000313" key="1">
    <source>
        <dbReference type="EMBL" id="KIJ28015.1"/>
    </source>
</evidence>
<dbReference type="HOGENOM" id="CLU_2484772_0_0_1"/>
<reference evidence="1 2" key="1">
    <citation type="submission" date="2014-06" db="EMBL/GenBank/DDBJ databases">
        <title>Evolutionary Origins and Diversification of the Mycorrhizal Mutualists.</title>
        <authorList>
            <consortium name="DOE Joint Genome Institute"/>
            <consortium name="Mycorrhizal Genomics Consortium"/>
            <person name="Kohler A."/>
            <person name="Kuo A."/>
            <person name="Nagy L.G."/>
            <person name="Floudas D."/>
            <person name="Copeland A."/>
            <person name="Barry K.W."/>
            <person name="Cichocki N."/>
            <person name="Veneault-Fourrey C."/>
            <person name="LaButti K."/>
            <person name="Lindquist E.A."/>
            <person name="Lipzen A."/>
            <person name="Lundell T."/>
            <person name="Morin E."/>
            <person name="Murat C."/>
            <person name="Riley R."/>
            <person name="Ohm R."/>
            <person name="Sun H."/>
            <person name="Tunlid A."/>
            <person name="Henrissat B."/>
            <person name="Grigoriev I.V."/>
            <person name="Hibbett D.S."/>
            <person name="Martin F."/>
        </authorList>
    </citation>
    <scope>NUCLEOTIDE SEQUENCE [LARGE SCALE GENOMIC DNA]</scope>
    <source>
        <strain evidence="1 2">SS14</strain>
    </source>
</reference>
<protein>
    <submittedName>
        <fullName evidence="1">Unplaced genomic scaffold SPHSTscaffold_243, whole genome shotgun sequence</fullName>
    </submittedName>
</protein>
<sequence>MNCNERPRHKWFASTPLPATPTHVNISDGFSTRAIHIDSEHSSETSTVIPLISKLIWIETPTNPTLRLSPIAHITSLIQSLPAASVP</sequence>
<evidence type="ECO:0000313" key="2">
    <source>
        <dbReference type="Proteomes" id="UP000054279"/>
    </source>
</evidence>
<proteinExistence type="predicted"/>
<dbReference type="EMBL" id="KN837318">
    <property type="protein sequence ID" value="KIJ28015.1"/>
    <property type="molecule type" value="Genomic_DNA"/>
</dbReference>
<gene>
    <name evidence="1" type="ORF">M422DRAFT_37480</name>
</gene>
<accession>A0A0C9US30</accession>
<organism evidence="1 2">
    <name type="scientific">Sphaerobolus stellatus (strain SS14)</name>
    <dbReference type="NCBI Taxonomy" id="990650"/>
    <lineage>
        <taxon>Eukaryota</taxon>
        <taxon>Fungi</taxon>
        <taxon>Dikarya</taxon>
        <taxon>Basidiomycota</taxon>
        <taxon>Agaricomycotina</taxon>
        <taxon>Agaricomycetes</taxon>
        <taxon>Phallomycetidae</taxon>
        <taxon>Geastrales</taxon>
        <taxon>Sphaerobolaceae</taxon>
        <taxon>Sphaerobolus</taxon>
    </lineage>
</organism>
<dbReference type="AlphaFoldDB" id="A0A0C9US30"/>
<dbReference type="Proteomes" id="UP000054279">
    <property type="component" value="Unassembled WGS sequence"/>
</dbReference>
<name>A0A0C9US30_SPHS4</name>
<keyword evidence="2" id="KW-1185">Reference proteome</keyword>